<evidence type="ECO:0000256" key="2">
    <source>
        <dbReference type="ARBA" id="ARBA00022963"/>
    </source>
</evidence>
<evidence type="ECO:0000256" key="4">
    <source>
        <dbReference type="SAM" id="SignalP"/>
    </source>
</evidence>
<evidence type="ECO:0000313" key="5">
    <source>
        <dbReference type="EMBL" id="OOQ60894.1"/>
    </source>
</evidence>
<dbReference type="PIRSF" id="PIRSF031982">
    <property type="entry name" value="UCP031982_abhydr"/>
    <property type="match status" value="1"/>
</dbReference>
<gene>
    <name evidence="5" type="ORF">BC343_23310</name>
</gene>
<dbReference type="RefSeq" id="WP_078347213.1">
    <property type="nucleotide sequence ID" value="NZ_MBTF01000004.1"/>
</dbReference>
<organism evidence="5 6">
    <name type="scientific">Mucilaginibacter pedocola</name>
    <dbReference type="NCBI Taxonomy" id="1792845"/>
    <lineage>
        <taxon>Bacteria</taxon>
        <taxon>Pseudomonadati</taxon>
        <taxon>Bacteroidota</taxon>
        <taxon>Sphingobacteriia</taxon>
        <taxon>Sphingobacteriales</taxon>
        <taxon>Sphingobacteriaceae</taxon>
        <taxon>Mucilaginibacter</taxon>
    </lineage>
</organism>
<keyword evidence="2" id="KW-0442">Lipid degradation</keyword>
<dbReference type="Proteomes" id="UP000189739">
    <property type="component" value="Unassembled WGS sequence"/>
</dbReference>
<dbReference type="SUPFAM" id="SSF53474">
    <property type="entry name" value="alpha/beta-Hydrolases"/>
    <property type="match status" value="1"/>
</dbReference>
<accession>A0A1S9PIX0</accession>
<keyword evidence="1" id="KW-0378">Hydrolase</keyword>
<reference evidence="5 6" key="1">
    <citation type="submission" date="2016-07" db="EMBL/GenBank/DDBJ databases">
        <title>Genomic analysis of zinc-resistant bacterium Mucilaginibacter pedocola TBZ30.</title>
        <authorList>
            <person name="Huang J."/>
            <person name="Tang J."/>
        </authorList>
    </citation>
    <scope>NUCLEOTIDE SEQUENCE [LARGE SCALE GENOMIC DNA]</scope>
    <source>
        <strain evidence="5 6">TBZ30</strain>
    </source>
</reference>
<comment type="caution">
    <text evidence="5">The sequence shown here is derived from an EMBL/GenBank/DDBJ whole genome shotgun (WGS) entry which is preliminary data.</text>
</comment>
<evidence type="ECO:0000313" key="6">
    <source>
        <dbReference type="Proteomes" id="UP000189739"/>
    </source>
</evidence>
<name>A0A1S9PIX0_9SPHI</name>
<proteinExistence type="predicted"/>
<dbReference type="GO" id="GO:0016042">
    <property type="term" value="P:lipid catabolic process"/>
    <property type="evidence" value="ECO:0007669"/>
    <property type="project" value="UniProtKB-KW"/>
</dbReference>
<evidence type="ECO:0000256" key="3">
    <source>
        <dbReference type="ARBA" id="ARBA00023098"/>
    </source>
</evidence>
<evidence type="ECO:0008006" key="7">
    <source>
        <dbReference type="Google" id="ProtNLM"/>
    </source>
</evidence>
<dbReference type="STRING" id="1792845.BC343_23310"/>
<keyword evidence="3" id="KW-0443">Lipid metabolism</keyword>
<dbReference type="EMBL" id="MBTF01000004">
    <property type="protein sequence ID" value="OOQ60894.1"/>
    <property type="molecule type" value="Genomic_DNA"/>
</dbReference>
<dbReference type="InterPro" id="IPR016986">
    <property type="entry name" value="UCP031982_abhydr"/>
</dbReference>
<evidence type="ECO:0000256" key="1">
    <source>
        <dbReference type="ARBA" id="ARBA00022801"/>
    </source>
</evidence>
<dbReference type="GO" id="GO:0003847">
    <property type="term" value="F:1-alkyl-2-acetylglycerophosphocholine esterase activity"/>
    <property type="evidence" value="ECO:0007669"/>
    <property type="project" value="TreeGrafter"/>
</dbReference>
<dbReference type="OrthoDB" id="9814760at2"/>
<dbReference type="PANTHER" id="PTHR10272:SF0">
    <property type="entry name" value="PLATELET-ACTIVATING FACTOR ACETYLHYDROLASE"/>
    <property type="match status" value="1"/>
</dbReference>
<sequence length="343" mass="37690">MKSIVKHIIIVAAAALPLIAGAQATKIGQRTIKYNDTARQRPLVTEVWYPTTDSREPFVIPHYPFVHTSTVRDAKLPEGKHPLIMLSHGTGGGRITLEWLADALVQKGFIVASVDHWGNTYDNKIAINFITPWQRPQDISFVLTGLLNDKEWGKAIDANRIGAAGFSIGGYTVIALAGGKMDFNALKAFSNTPEGIKETTIPEFPNLLEQVDEKAADQSFRNSPDLKDKRIKAFFAICPAIGQAFKSKAQLVRITAPLYIVGSQSDSIAPIKTNAVYYHKFIPKSKLLIIPGKTGHYVFLNEATEETKAAGEVYFNDNASVNRKAVHQQVGNVAAKFFETALK</sequence>
<keyword evidence="4" id="KW-0732">Signal</keyword>
<feature type="signal peptide" evidence="4">
    <location>
        <begin position="1"/>
        <end position="22"/>
    </location>
</feature>
<keyword evidence="6" id="KW-1185">Reference proteome</keyword>
<dbReference type="PANTHER" id="PTHR10272">
    <property type="entry name" value="PLATELET-ACTIVATING FACTOR ACETYLHYDROLASE"/>
    <property type="match status" value="1"/>
</dbReference>
<dbReference type="AlphaFoldDB" id="A0A1S9PIX0"/>
<protein>
    <recommendedName>
        <fullName evidence="7">Dienelactone hydrolase</fullName>
    </recommendedName>
</protein>
<dbReference type="Gene3D" id="3.40.50.1820">
    <property type="entry name" value="alpha/beta hydrolase"/>
    <property type="match status" value="1"/>
</dbReference>
<dbReference type="InterPro" id="IPR029058">
    <property type="entry name" value="AB_hydrolase_fold"/>
</dbReference>
<feature type="chain" id="PRO_5013295255" description="Dienelactone hydrolase" evidence="4">
    <location>
        <begin position="23"/>
        <end position="343"/>
    </location>
</feature>